<dbReference type="SUPFAM" id="SSF56935">
    <property type="entry name" value="Porins"/>
    <property type="match status" value="1"/>
</dbReference>
<evidence type="ECO:0000256" key="1">
    <source>
        <dbReference type="ARBA" id="ARBA00004571"/>
    </source>
</evidence>
<dbReference type="PANTHER" id="PTHR32552:SF81">
    <property type="entry name" value="TONB-DEPENDENT OUTER MEMBRANE RECEPTOR"/>
    <property type="match status" value="1"/>
</dbReference>
<evidence type="ECO:0000256" key="6">
    <source>
        <dbReference type="ARBA" id="ARBA00022729"/>
    </source>
</evidence>
<evidence type="ECO:0000256" key="11">
    <source>
        <dbReference type="ARBA" id="ARBA00023237"/>
    </source>
</evidence>
<protein>
    <submittedName>
        <fullName evidence="15">Pesticin receptor</fullName>
    </submittedName>
</protein>
<keyword evidence="11 12" id="KW-0998">Cell outer membrane</keyword>
<evidence type="ECO:0000256" key="4">
    <source>
        <dbReference type="ARBA" id="ARBA00022496"/>
    </source>
</evidence>
<keyword evidence="3 12" id="KW-1134">Transmembrane beta strand</keyword>
<gene>
    <name evidence="15" type="primary">fyuA_7</name>
    <name evidence="15" type="ORF">WYH_01454</name>
</gene>
<dbReference type="InterPro" id="IPR036942">
    <property type="entry name" value="Beta-barrel_TonB_sf"/>
</dbReference>
<dbReference type="Pfam" id="PF07715">
    <property type="entry name" value="Plug"/>
    <property type="match status" value="1"/>
</dbReference>
<keyword evidence="15" id="KW-0675">Receptor</keyword>
<dbReference type="PROSITE" id="PS00018">
    <property type="entry name" value="EF_HAND_1"/>
    <property type="match status" value="1"/>
</dbReference>
<evidence type="ECO:0000256" key="3">
    <source>
        <dbReference type="ARBA" id="ARBA00022452"/>
    </source>
</evidence>
<keyword evidence="16" id="KW-1185">Reference proteome</keyword>
<dbReference type="InterPro" id="IPR018247">
    <property type="entry name" value="EF_Hand_1_Ca_BS"/>
</dbReference>
<dbReference type="InterPro" id="IPR012910">
    <property type="entry name" value="Plug_dom"/>
</dbReference>
<dbReference type="OrthoDB" id="9760333at2"/>
<evidence type="ECO:0000256" key="9">
    <source>
        <dbReference type="ARBA" id="ARBA00023077"/>
    </source>
</evidence>
<dbReference type="GO" id="GO:0006826">
    <property type="term" value="P:iron ion transport"/>
    <property type="evidence" value="ECO:0007669"/>
    <property type="project" value="UniProtKB-KW"/>
</dbReference>
<accession>A0A0F7KSE6</accession>
<keyword evidence="5 12" id="KW-0812">Transmembrane</keyword>
<organism evidence="15 16">
    <name type="scientific">Croceibacterium atlanticum</name>
    <dbReference type="NCBI Taxonomy" id="1267766"/>
    <lineage>
        <taxon>Bacteria</taxon>
        <taxon>Pseudomonadati</taxon>
        <taxon>Pseudomonadota</taxon>
        <taxon>Alphaproteobacteria</taxon>
        <taxon>Sphingomonadales</taxon>
        <taxon>Erythrobacteraceae</taxon>
        <taxon>Croceibacterium</taxon>
    </lineage>
</organism>
<dbReference type="Pfam" id="PF00593">
    <property type="entry name" value="TonB_dep_Rec_b-barrel"/>
    <property type="match status" value="1"/>
</dbReference>
<dbReference type="STRING" id="1267766.WYH_01454"/>
<comment type="subcellular location">
    <subcellularLocation>
        <location evidence="1 12">Cell outer membrane</location>
        <topology evidence="1 12">Multi-pass membrane protein</topology>
    </subcellularLocation>
</comment>
<dbReference type="Gene3D" id="2.40.170.20">
    <property type="entry name" value="TonB-dependent receptor, beta-barrel domain"/>
    <property type="match status" value="1"/>
</dbReference>
<name>A0A0F7KSE6_9SPHN</name>
<evidence type="ECO:0000313" key="15">
    <source>
        <dbReference type="EMBL" id="AKH42494.1"/>
    </source>
</evidence>
<dbReference type="PROSITE" id="PS01156">
    <property type="entry name" value="TONB_DEPENDENT_REC_2"/>
    <property type="match status" value="1"/>
</dbReference>
<proteinExistence type="inferred from homology"/>
<keyword evidence="10 12" id="KW-0472">Membrane</keyword>
<evidence type="ECO:0000256" key="12">
    <source>
        <dbReference type="PROSITE-ProRule" id="PRU01360"/>
    </source>
</evidence>
<evidence type="ECO:0000256" key="8">
    <source>
        <dbReference type="ARBA" id="ARBA00023065"/>
    </source>
</evidence>
<keyword evidence="4" id="KW-0410">Iron transport</keyword>
<evidence type="ECO:0000256" key="7">
    <source>
        <dbReference type="ARBA" id="ARBA00023004"/>
    </source>
</evidence>
<keyword evidence="6" id="KW-0732">Signal</keyword>
<dbReference type="PROSITE" id="PS52016">
    <property type="entry name" value="TONB_DEPENDENT_REC_3"/>
    <property type="match status" value="1"/>
</dbReference>
<dbReference type="PANTHER" id="PTHR32552">
    <property type="entry name" value="FERRICHROME IRON RECEPTOR-RELATED"/>
    <property type="match status" value="1"/>
</dbReference>
<dbReference type="InterPro" id="IPR039426">
    <property type="entry name" value="TonB-dep_rcpt-like"/>
</dbReference>
<evidence type="ECO:0000256" key="14">
    <source>
        <dbReference type="RuleBase" id="RU003357"/>
    </source>
</evidence>
<evidence type="ECO:0000256" key="13">
    <source>
        <dbReference type="PROSITE-ProRule" id="PRU10144"/>
    </source>
</evidence>
<dbReference type="CDD" id="cd01347">
    <property type="entry name" value="ligand_gated_channel"/>
    <property type="match status" value="1"/>
</dbReference>
<keyword evidence="8" id="KW-0406">Ion transport</keyword>
<evidence type="ECO:0000256" key="5">
    <source>
        <dbReference type="ARBA" id="ARBA00022692"/>
    </source>
</evidence>
<dbReference type="Proteomes" id="UP000034392">
    <property type="component" value="Chromosome"/>
</dbReference>
<comment type="similarity">
    <text evidence="12 14">Belongs to the TonB-dependent receptor family.</text>
</comment>
<dbReference type="InterPro" id="IPR000531">
    <property type="entry name" value="Beta-barrel_TonB"/>
</dbReference>
<keyword evidence="7" id="KW-0408">Iron</keyword>
<reference evidence="15" key="1">
    <citation type="submission" date="2015-05" db="EMBL/GenBank/DDBJ databases">
        <title>The complete genome of Altererythrobacter atlanticus strain 26DY36.</title>
        <authorList>
            <person name="Wu Y.-H."/>
            <person name="Cheng H."/>
            <person name="Wu X.-W."/>
        </authorList>
    </citation>
    <scope>NUCLEOTIDE SEQUENCE [LARGE SCALE GENOMIC DNA]</scope>
    <source>
        <strain evidence="15">26DY36</strain>
    </source>
</reference>
<evidence type="ECO:0000256" key="2">
    <source>
        <dbReference type="ARBA" id="ARBA00022448"/>
    </source>
</evidence>
<dbReference type="PATRIC" id="fig|1267766.3.peg.1464"/>
<evidence type="ECO:0000256" key="10">
    <source>
        <dbReference type="ARBA" id="ARBA00023136"/>
    </source>
</evidence>
<dbReference type="GO" id="GO:0009279">
    <property type="term" value="C:cell outer membrane"/>
    <property type="evidence" value="ECO:0007669"/>
    <property type="project" value="UniProtKB-SubCell"/>
</dbReference>
<dbReference type="EMBL" id="CP011452">
    <property type="protein sequence ID" value="AKH42494.1"/>
    <property type="molecule type" value="Genomic_DNA"/>
</dbReference>
<keyword evidence="2 12" id="KW-0813">Transport</keyword>
<dbReference type="AlphaFoldDB" id="A0A0F7KSE6"/>
<sequence length="788" mass="84695">MIKARCRQVSACALFLATTAMSAAFAPAHAQQAETGSTAENDAGEGAIIVTARRREERLLDVPIAVSSFGGEQLEQRGAIDLTEIAQITPNTTLEASRGTNSTLSAFIRGIGQQDPVSGFEQGVGIYLDDVYLNRPQAAVLDIYDVERIEVLRGPQGTLYGRNTIGGAVKYVTRLLPQEFALKVKGTVGTYDQADAIVSASAPLGDVVRIGGSVARLSRGGFGDNLTTGEENYNKDVWAARGTLELGDYGEPYSIRISGDYTRDKSNARGGHRLIPAATSSAPVLDDVFDTRGGLIDPVQDVEAYGLSMNASLDLSDAIMLRSITGWRKDDSASPIDFDALPAVDLDVPAYYRNEQFSEELQLLYDDGGALTGLLGFYYLDAKADTQFDVRLFTAFDGFTAFTEADVDTETYAVFADFSYDITDQLSLALGGRYTWDKREAQILRQNYLGGGSPVFGGEGIPFGTPSTDFDGSASFDKFTPRVSLSYQPNPDHNLYASYSKGFKGGGFDPRGVGVNAPDLDDNGTLEDSEIAAFLSFEPETVDSYELGYKGNLLDGALYVALAGFYMDYTNVQIPGSVACNVGGLATFCGVISNAGKAEFKGVELETNARLARDLFSENDKLSLIGSVGFIDAEYKEYITDIGGVPTDVADYREVQNTPKWSGSATLAYDTYLGDGSLYLGTTVSFRSKTYQFEIPNPYLDQGGYALLDASIVYTAPNGNWSVGLHGKNLTDKQYKTSGYTFVAADPTTGELVLDGGGMPIPTLGTEGTLTAFYGNPRQVFLTASFEF</sequence>
<evidence type="ECO:0000313" key="16">
    <source>
        <dbReference type="Proteomes" id="UP000034392"/>
    </source>
</evidence>
<keyword evidence="9 14" id="KW-0798">TonB box</keyword>
<dbReference type="InterPro" id="IPR010917">
    <property type="entry name" value="TonB_rcpt_CS"/>
</dbReference>
<dbReference type="RefSeq" id="WP_046903298.1">
    <property type="nucleotide sequence ID" value="NZ_CP011452.2"/>
</dbReference>
<dbReference type="KEGG" id="aay:WYH_01454"/>
<feature type="short sequence motif" description="TonB C-terminal box" evidence="13">
    <location>
        <begin position="771"/>
        <end position="788"/>
    </location>
</feature>